<dbReference type="PANTHER" id="PTHR10668:SF103">
    <property type="entry name" value="PYRIDINE NUCLEOTIDE-DISULFIDE OXIDOREDUCTASE DOMAIN-CONTAINING PROTEIN 2"/>
    <property type="match status" value="1"/>
</dbReference>
<feature type="domain" description="Amine oxidase" evidence="4">
    <location>
        <begin position="16"/>
        <end position="522"/>
    </location>
</feature>
<dbReference type="AlphaFoldDB" id="A0A1M6LTX8"/>
<sequence length="537" mass="57668">MGAGDYDAIVLGGGHSGLVAAGYLAGAGQRVLLLEAGPRLGGPVATVEFMPGYRTTIANSPGSLEPMIIRDLELEAHGLRFQPIDPTLVHPLADGSLFVGWRDRARGAAQMEAFAPGEAARYDAFFAYLDAFARKLGISMFRAPPGLQELVRNLTSLEDQEAFGRVFLGSIRDLMRQFDLSWQTQALIGPMAVVGGSCTPSTPGTPVNLLARPLSLASLAAEEGYDPRRMPLRGSTGMPIGGMGAIVEAMVSSAVSRGVVMKTGAPADRILLRDGAVRGVVTRDGDEYRAPLVLSAINPRVAVCSLLRDEEAWAPFRERMAKRPMDGKAFKVVLALDGIPRYANAPADADPAQLASAQFRIAPSLDYLEESHSDLLLGRIAEKPVVWGLCPSLSSPGLAPAGRHVLSLNVGTAPYRLKTGDWKTEREALARRTIAACAEYMPNLPDIITDWRCLDPEDFEREFGLVGANMVHGDLAPWNSFWMRPLPGLHEYRTPSRGLYLSGNGTWPGNFISGLSGHNAAQAALADLRAGLLHERV</sequence>
<evidence type="ECO:0000259" key="4">
    <source>
        <dbReference type="Pfam" id="PF01593"/>
    </source>
</evidence>
<gene>
    <name evidence="5" type="ORF">SAMN02745194_03268</name>
</gene>
<evidence type="ECO:0000256" key="2">
    <source>
        <dbReference type="ARBA" id="ARBA00038825"/>
    </source>
</evidence>
<dbReference type="Proteomes" id="UP000184387">
    <property type="component" value="Unassembled WGS sequence"/>
</dbReference>
<keyword evidence="6" id="KW-1185">Reference proteome</keyword>
<dbReference type="InterPro" id="IPR002937">
    <property type="entry name" value="Amino_oxidase"/>
</dbReference>
<dbReference type="SUPFAM" id="SSF51905">
    <property type="entry name" value="FAD/NAD(P)-binding domain"/>
    <property type="match status" value="1"/>
</dbReference>
<dbReference type="OrthoDB" id="9774675at2"/>
<evidence type="ECO:0000313" key="5">
    <source>
        <dbReference type="EMBL" id="SHJ74649.1"/>
    </source>
</evidence>
<dbReference type="RefSeq" id="WP_073136604.1">
    <property type="nucleotide sequence ID" value="NZ_FQZF01000019.1"/>
</dbReference>
<dbReference type="STRING" id="198092.SAMN02745194_03268"/>
<dbReference type="Gene3D" id="3.50.50.60">
    <property type="entry name" value="FAD/NAD(P)-binding domain"/>
    <property type="match status" value="2"/>
</dbReference>
<dbReference type="PANTHER" id="PTHR10668">
    <property type="entry name" value="PHYTOENE DEHYDROGENASE"/>
    <property type="match status" value="1"/>
</dbReference>
<reference evidence="5 6" key="1">
    <citation type="submission" date="2016-11" db="EMBL/GenBank/DDBJ databases">
        <authorList>
            <person name="Jaros S."/>
            <person name="Januszkiewicz K."/>
            <person name="Wedrychowicz H."/>
        </authorList>
    </citation>
    <scope>NUCLEOTIDE SEQUENCE [LARGE SCALE GENOMIC DNA]</scope>
    <source>
        <strain evidence="5 6">DSM 14916</strain>
    </source>
</reference>
<evidence type="ECO:0000256" key="3">
    <source>
        <dbReference type="ARBA" id="ARBA00040298"/>
    </source>
</evidence>
<evidence type="ECO:0000256" key="1">
    <source>
        <dbReference type="ARBA" id="ARBA00037217"/>
    </source>
</evidence>
<comment type="subunit">
    <text evidence="2">Interacts with COX5B; this interaction may contribute to localize PYROXD2 to the inner face of the inner mitochondrial membrane.</text>
</comment>
<dbReference type="GO" id="GO:0016491">
    <property type="term" value="F:oxidoreductase activity"/>
    <property type="evidence" value="ECO:0007669"/>
    <property type="project" value="InterPro"/>
</dbReference>
<protein>
    <recommendedName>
        <fullName evidence="3">Pyridine nucleotide-disulfide oxidoreductase domain-containing protein 2</fullName>
    </recommendedName>
</protein>
<evidence type="ECO:0000313" key="6">
    <source>
        <dbReference type="Proteomes" id="UP000184387"/>
    </source>
</evidence>
<proteinExistence type="predicted"/>
<dbReference type="InterPro" id="IPR036188">
    <property type="entry name" value="FAD/NAD-bd_sf"/>
</dbReference>
<dbReference type="Pfam" id="PF01593">
    <property type="entry name" value="Amino_oxidase"/>
    <property type="match status" value="1"/>
</dbReference>
<accession>A0A1M6LTX8</accession>
<organism evidence="5 6">
    <name type="scientific">Muricoccus roseus</name>
    <dbReference type="NCBI Taxonomy" id="198092"/>
    <lineage>
        <taxon>Bacteria</taxon>
        <taxon>Pseudomonadati</taxon>
        <taxon>Pseudomonadota</taxon>
        <taxon>Alphaproteobacteria</taxon>
        <taxon>Acetobacterales</taxon>
        <taxon>Roseomonadaceae</taxon>
        <taxon>Muricoccus</taxon>
    </lineage>
</organism>
<name>A0A1M6LTX8_9PROT</name>
<comment type="function">
    <text evidence="1">Probable oxidoreductase that may play a role as regulator of mitochondrial function.</text>
</comment>
<dbReference type="EMBL" id="FQZF01000019">
    <property type="protein sequence ID" value="SHJ74649.1"/>
    <property type="molecule type" value="Genomic_DNA"/>
</dbReference>